<dbReference type="AlphaFoldDB" id="A0A641APA0"/>
<keyword evidence="2" id="KW-1185">Reference proteome</keyword>
<comment type="caution">
    <text evidence="1">The sequence shown here is derived from an EMBL/GenBank/DDBJ whole genome shotgun (WGS) entry which is preliminary data.</text>
</comment>
<evidence type="ECO:0000313" key="1">
    <source>
        <dbReference type="EMBL" id="KAA1378217.1"/>
    </source>
</evidence>
<protein>
    <submittedName>
        <fullName evidence="1">DUF2974 domain-containing protein</fullName>
    </submittedName>
</protein>
<dbReference type="Pfam" id="PF26363">
    <property type="entry name" value="Phospholipase-like"/>
    <property type="match status" value="1"/>
</dbReference>
<proteinExistence type="predicted"/>
<dbReference type="EMBL" id="SDPP02000002">
    <property type="protein sequence ID" value="KAA1378217.1"/>
    <property type="molecule type" value="Genomic_DNA"/>
</dbReference>
<dbReference type="SUPFAM" id="SSF140453">
    <property type="entry name" value="EsxAB dimer-like"/>
    <property type="match status" value="1"/>
</dbReference>
<name>A0A641APA0_9ACTN</name>
<gene>
    <name evidence="1" type="ORF">ESP62_007500</name>
</gene>
<organism evidence="1 2">
    <name type="scientific">Aeromicrobium fastidiosum</name>
    <dbReference type="NCBI Taxonomy" id="52699"/>
    <lineage>
        <taxon>Bacteria</taxon>
        <taxon>Bacillati</taxon>
        <taxon>Actinomycetota</taxon>
        <taxon>Actinomycetes</taxon>
        <taxon>Propionibacteriales</taxon>
        <taxon>Nocardioidaceae</taxon>
        <taxon>Aeromicrobium</taxon>
    </lineage>
</organism>
<dbReference type="RefSeq" id="WP_129183102.1">
    <property type="nucleotide sequence ID" value="NZ_JAGIOG010000001.1"/>
</dbReference>
<dbReference type="Gene3D" id="1.10.287.1060">
    <property type="entry name" value="ESAT-6-like"/>
    <property type="match status" value="1"/>
</dbReference>
<dbReference type="OrthoDB" id="3731293at2"/>
<reference evidence="1" key="1">
    <citation type="submission" date="2019-09" db="EMBL/GenBank/DDBJ databases">
        <authorList>
            <person name="Li J."/>
        </authorList>
    </citation>
    <scope>NUCLEOTIDE SEQUENCE [LARGE SCALE GENOMIC DNA]</scope>
    <source>
        <strain evidence="1">NRBC 14897</strain>
    </source>
</reference>
<accession>A0A641APA0</accession>
<evidence type="ECO:0000313" key="2">
    <source>
        <dbReference type="Proteomes" id="UP001515100"/>
    </source>
</evidence>
<dbReference type="Gene3D" id="3.40.50.1820">
    <property type="entry name" value="alpha/beta hydrolase"/>
    <property type="match status" value="1"/>
</dbReference>
<dbReference type="InterPro" id="IPR029058">
    <property type="entry name" value="AB_hydrolase_fold"/>
</dbReference>
<dbReference type="InterPro" id="IPR036689">
    <property type="entry name" value="ESAT-6-like_sf"/>
</dbReference>
<sequence>MQDAATDLEARAQRVHDTANEIDRLSQLVSQGWNGEAAAAFDLRVAAARRAVDSVSETHYQAATQVRDYCTQWEETDRIARSARRDMESAATTYRREGKAGAQHLADEIKRGIEGLDDKVEDVPILGDITGAATSGLAKFAHEVVERLLSWDPHPPTPTMRPVAPGAFDLGDVKSMAKAIGNAAEWGVNAVLDGIDKVIDLIGGIVRGAVRALEAVGEAFVDAIESALKAAGEAIETLFELGRKAAVAIGHLVASAAKIVFDAVVNSVKATIDFLISLGKKVWDVIEFVLDGAAALVAGVMALIAGKIRRDLGLNDRRMKDTKVADRAALRDLTYPDFLAEVKERQDLANFAYKPSGAPKGWERVQDYPGTDGFYAVAFKKKGTDTVVLAYRGTSMESVKDWRDNAINATDLPSNQARQAIEVAKSVAADPRFKNHDIEYTGHSLGGSLASIASVATGNPAKTFNAASIGEGNYLLAKAAGGHGTSEKQIVNYHTAPDILTNGQDAGGIRPAAGAQVTVDSTTRNPVSAHGLDSFDWSKFETPKAKVR</sequence>
<dbReference type="SUPFAM" id="SSF53474">
    <property type="entry name" value="alpha/beta-Hydrolases"/>
    <property type="match status" value="1"/>
</dbReference>
<dbReference type="Proteomes" id="UP001515100">
    <property type="component" value="Unassembled WGS sequence"/>
</dbReference>